<evidence type="ECO:0000313" key="5">
    <source>
        <dbReference type="Proteomes" id="UP001320272"/>
    </source>
</evidence>
<dbReference type="PANTHER" id="PTHR33376">
    <property type="match status" value="1"/>
</dbReference>
<comment type="similarity">
    <text evidence="1">Belongs to the bacterial solute-binding protein 7 family.</text>
</comment>
<organism evidence="4 5">
    <name type="scientific">Billgrantia aerodenitrificans</name>
    <dbReference type="NCBI Taxonomy" id="2733483"/>
    <lineage>
        <taxon>Bacteria</taxon>
        <taxon>Pseudomonadati</taxon>
        <taxon>Pseudomonadota</taxon>
        <taxon>Gammaproteobacteria</taxon>
        <taxon>Oceanospirillales</taxon>
        <taxon>Halomonadaceae</taxon>
        <taxon>Billgrantia</taxon>
    </lineage>
</organism>
<keyword evidence="5" id="KW-1185">Reference proteome</keyword>
<accession>A0ABS9AN78</accession>
<dbReference type="Proteomes" id="UP001320272">
    <property type="component" value="Unassembled WGS sequence"/>
</dbReference>
<reference evidence="4 5" key="1">
    <citation type="journal article" date="2021" name="Front. Microbiol.">
        <title>Aerobic Denitrification and Heterotrophic Sulfur Oxidation in the Genus Halomonas Revealed by Six Novel Species Characterizations and Genome-Based Analysis.</title>
        <authorList>
            <person name="Wang L."/>
            <person name="Shao Z."/>
        </authorList>
    </citation>
    <scope>NUCLEOTIDE SEQUENCE [LARGE SCALE GENOMIC DNA]</scope>
    <source>
        <strain evidence="4 5">MCCC 1A11058</strain>
    </source>
</reference>
<evidence type="ECO:0000256" key="1">
    <source>
        <dbReference type="ARBA" id="ARBA00009023"/>
    </source>
</evidence>
<dbReference type="PANTHER" id="PTHR33376:SF7">
    <property type="entry name" value="C4-DICARBOXYLATE-BINDING PROTEIN DCTB"/>
    <property type="match status" value="1"/>
</dbReference>
<dbReference type="InterPro" id="IPR038404">
    <property type="entry name" value="TRAP_DctP_sf"/>
</dbReference>
<sequence length="304" mass="34626">MATESGDRDSTQGQAISRISELVEEKSDGRISINVFYQDEIGGPQELFDQLVRGNIDLMLTWPHTSYDERLGVLHLPYLSLGWDEALETYGRDGWLSEIIGPIFSDIGLEYLGPFPEGFGGIATRNTYATNYEDARGIRVRSQPIFPLPQTVRAMGFQAVPIDWSEVYTSIQTGVVDGDSSNVIFWPYTYFNDLLDYYVHSQHNFSFYAFLMNQDAWKALDDQDRAIISEAVEVIVNEQFESARDEDDKWIQKAQEDGMKYIVPSDQEMADWIERVRDQVWQEAEKSLGADVMDAVRANAAEPQ</sequence>
<dbReference type="EMBL" id="JABFTV010000002">
    <property type="protein sequence ID" value="MCE8023189.1"/>
    <property type="molecule type" value="Genomic_DNA"/>
</dbReference>
<dbReference type="NCBIfam" id="NF037995">
    <property type="entry name" value="TRAP_S1"/>
    <property type="match status" value="1"/>
</dbReference>
<gene>
    <name evidence="4" type="primary">dctP</name>
    <name evidence="4" type="ORF">HOP59_03500</name>
</gene>
<name>A0ABS9AN78_9GAMM</name>
<keyword evidence="3" id="KW-0732">Signal</keyword>
<evidence type="ECO:0000256" key="3">
    <source>
        <dbReference type="ARBA" id="ARBA00022729"/>
    </source>
</evidence>
<evidence type="ECO:0000256" key="2">
    <source>
        <dbReference type="ARBA" id="ARBA00022448"/>
    </source>
</evidence>
<dbReference type="Pfam" id="PF03480">
    <property type="entry name" value="DctP"/>
    <property type="match status" value="1"/>
</dbReference>
<evidence type="ECO:0000313" key="4">
    <source>
        <dbReference type="EMBL" id="MCE8023189.1"/>
    </source>
</evidence>
<keyword evidence="2" id="KW-0813">Transport</keyword>
<protein>
    <submittedName>
        <fullName evidence="4">TRAP transporter substrate-binding protein DctP</fullName>
    </submittedName>
</protein>
<dbReference type="InterPro" id="IPR018389">
    <property type="entry name" value="DctP_fam"/>
</dbReference>
<dbReference type="Gene3D" id="3.40.190.170">
    <property type="entry name" value="Bacterial extracellular solute-binding protein, family 7"/>
    <property type="match status" value="1"/>
</dbReference>
<comment type="caution">
    <text evidence="4">The sequence shown here is derived from an EMBL/GenBank/DDBJ whole genome shotgun (WGS) entry which is preliminary data.</text>
</comment>
<proteinExistence type="inferred from homology"/>